<feature type="domain" description="Retrovirus-related Pol polyprotein from transposon TNT 1-94-like beta-barrel" evidence="2">
    <location>
        <begin position="77"/>
        <end position="139"/>
    </location>
</feature>
<name>A0AAW2VDH9_9LAMI</name>
<feature type="region of interest" description="Disordered" evidence="1">
    <location>
        <begin position="27"/>
        <end position="52"/>
    </location>
</feature>
<dbReference type="EMBL" id="JACGWN010000010">
    <property type="protein sequence ID" value="KAL0427326.1"/>
    <property type="molecule type" value="Genomic_DNA"/>
</dbReference>
<protein>
    <recommendedName>
        <fullName evidence="2">Retrovirus-related Pol polyprotein from transposon TNT 1-94-like beta-barrel domain-containing protein</fullName>
    </recommendedName>
</protein>
<evidence type="ECO:0000313" key="3">
    <source>
        <dbReference type="EMBL" id="KAL0427326.1"/>
    </source>
</evidence>
<comment type="caution">
    <text evidence="3">The sequence shown here is derived from an EMBL/GenBank/DDBJ whole genome shotgun (WGS) entry which is preliminary data.</text>
</comment>
<organism evidence="3">
    <name type="scientific">Sesamum latifolium</name>
    <dbReference type="NCBI Taxonomy" id="2727402"/>
    <lineage>
        <taxon>Eukaryota</taxon>
        <taxon>Viridiplantae</taxon>
        <taxon>Streptophyta</taxon>
        <taxon>Embryophyta</taxon>
        <taxon>Tracheophyta</taxon>
        <taxon>Spermatophyta</taxon>
        <taxon>Magnoliopsida</taxon>
        <taxon>eudicotyledons</taxon>
        <taxon>Gunneridae</taxon>
        <taxon>Pentapetalae</taxon>
        <taxon>asterids</taxon>
        <taxon>lamiids</taxon>
        <taxon>Lamiales</taxon>
        <taxon>Pedaliaceae</taxon>
        <taxon>Sesamum</taxon>
    </lineage>
</organism>
<sequence>MRTEEESRLKDKKTSLSSLSVKANLVEFSGSKDRKDHQKANHNPTTQTTPQVNLAEKDEIIAAVVIEANLVENKDVWILDTGASRHFCSNKALFHELLDATNSECVFMGNSTTVGVLDKGNIFLKLTSDKIALNDVLCVFFT</sequence>
<gene>
    <name evidence="3" type="ORF">Slati_2907400</name>
</gene>
<dbReference type="PANTHER" id="PTHR47592:SF30">
    <property type="entry name" value="CCHC-TYPE DOMAIN-CONTAINING PROTEIN"/>
    <property type="match status" value="1"/>
</dbReference>
<feature type="compositionally biased region" description="Polar residues" evidence="1">
    <location>
        <begin position="41"/>
        <end position="52"/>
    </location>
</feature>
<evidence type="ECO:0000256" key="1">
    <source>
        <dbReference type="SAM" id="MobiDB-lite"/>
    </source>
</evidence>
<evidence type="ECO:0000259" key="2">
    <source>
        <dbReference type="Pfam" id="PF22936"/>
    </source>
</evidence>
<reference evidence="3" key="1">
    <citation type="submission" date="2020-06" db="EMBL/GenBank/DDBJ databases">
        <authorList>
            <person name="Li T."/>
            <person name="Hu X."/>
            <person name="Zhang T."/>
            <person name="Song X."/>
            <person name="Zhang H."/>
            <person name="Dai N."/>
            <person name="Sheng W."/>
            <person name="Hou X."/>
            <person name="Wei L."/>
        </authorList>
    </citation>
    <scope>NUCLEOTIDE SEQUENCE</scope>
    <source>
        <strain evidence="3">KEN1</strain>
        <tissue evidence="3">Leaf</tissue>
    </source>
</reference>
<dbReference type="PANTHER" id="PTHR47592">
    <property type="entry name" value="PBF68 PROTEIN"/>
    <property type="match status" value="1"/>
</dbReference>
<dbReference type="InterPro" id="IPR054722">
    <property type="entry name" value="PolX-like_BBD"/>
</dbReference>
<reference evidence="3" key="2">
    <citation type="journal article" date="2024" name="Plant">
        <title>Genomic evolution and insights into agronomic trait innovations of Sesamum species.</title>
        <authorList>
            <person name="Miao H."/>
            <person name="Wang L."/>
            <person name="Qu L."/>
            <person name="Liu H."/>
            <person name="Sun Y."/>
            <person name="Le M."/>
            <person name="Wang Q."/>
            <person name="Wei S."/>
            <person name="Zheng Y."/>
            <person name="Lin W."/>
            <person name="Duan Y."/>
            <person name="Cao H."/>
            <person name="Xiong S."/>
            <person name="Wang X."/>
            <person name="Wei L."/>
            <person name="Li C."/>
            <person name="Ma Q."/>
            <person name="Ju M."/>
            <person name="Zhao R."/>
            <person name="Li G."/>
            <person name="Mu C."/>
            <person name="Tian Q."/>
            <person name="Mei H."/>
            <person name="Zhang T."/>
            <person name="Gao T."/>
            <person name="Zhang H."/>
        </authorList>
    </citation>
    <scope>NUCLEOTIDE SEQUENCE</scope>
    <source>
        <strain evidence="3">KEN1</strain>
    </source>
</reference>
<dbReference type="Pfam" id="PF22936">
    <property type="entry name" value="Pol_BBD"/>
    <property type="match status" value="1"/>
</dbReference>
<dbReference type="AlphaFoldDB" id="A0AAW2VDH9"/>
<feature type="compositionally biased region" description="Basic and acidic residues" evidence="1">
    <location>
        <begin position="30"/>
        <end position="39"/>
    </location>
</feature>
<accession>A0AAW2VDH9</accession>
<proteinExistence type="predicted"/>